<feature type="DNA-binding region" description="Homeobox" evidence="5">
    <location>
        <begin position="109"/>
        <end position="168"/>
    </location>
</feature>
<evidence type="ECO:0000256" key="2">
    <source>
        <dbReference type="ARBA" id="ARBA00023125"/>
    </source>
</evidence>
<feature type="compositionally biased region" description="Low complexity" evidence="7">
    <location>
        <begin position="177"/>
        <end position="187"/>
    </location>
</feature>
<dbReference type="PRINTS" id="PR00024">
    <property type="entry name" value="HOMEOBOX"/>
</dbReference>
<organism evidence="9 10">
    <name type="scientific">Nicrophorus vespilloides</name>
    <name type="common">Boreal carrion beetle</name>
    <dbReference type="NCBI Taxonomy" id="110193"/>
    <lineage>
        <taxon>Eukaryota</taxon>
        <taxon>Metazoa</taxon>
        <taxon>Ecdysozoa</taxon>
        <taxon>Arthropoda</taxon>
        <taxon>Hexapoda</taxon>
        <taxon>Insecta</taxon>
        <taxon>Pterygota</taxon>
        <taxon>Neoptera</taxon>
        <taxon>Endopterygota</taxon>
        <taxon>Coleoptera</taxon>
        <taxon>Polyphaga</taxon>
        <taxon>Staphyliniformia</taxon>
        <taxon>Silphidae</taxon>
        <taxon>Nicrophorinae</taxon>
        <taxon>Nicrophorus</taxon>
    </lineage>
</organism>
<dbReference type="InterPro" id="IPR009057">
    <property type="entry name" value="Homeodomain-like_sf"/>
</dbReference>
<dbReference type="InterPro" id="IPR001356">
    <property type="entry name" value="HD"/>
</dbReference>
<dbReference type="PROSITE" id="PS50071">
    <property type="entry name" value="HOMEOBOX_2"/>
    <property type="match status" value="1"/>
</dbReference>
<sequence>MSRSFFVDSIINSGNSEIHNFVPQMDPRMFQYTPSYINSFFLSLQQQQQLALSAHPLRPIPQIAKRRAPSPIPEAISPPCKVRAVSPQTTPTTSRESSPTPPSSQDQSSKRIRTAFTSTQLVSLEREFNANKYLSRLRRIEIARVLQLSEKQVKIWFQNRRVKQKKESSPAVSTPGPSSSPCHCSKSSCKDDDDEHIDVTKIE</sequence>
<dbReference type="SMART" id="SM00389">
    <property type="entry name" value="HOX"/>
    <property type="match status" value="1"/>
</dbReference>
<reference evidence="10" key="1">
    <citation type="submission" date="2025-08" db="UniProtKB">
        <authorList>
            <consortium name="RefSeq"/>
        </authorList>
    </citation>
    <scope>IDENTIFICATION</scope>
    <source>
        <tissue evidence="10">Whole Larva</tissue>
    </source>
</reference>
<proteinExistence type="predicted"/>
<name>A0ABM1MN18_NICVS</name>
<dbReference type="PROSITE" id="PS00027">
    <property type="entry name" value="HOMEOBOX_1"/>
    <property type="match status" value="1"/>
</dbReference>
<dbReference type="Proteomes" id="UP000695000">
    <property type="component" value="Unplaced"/>
</dbReference>
<feature type="region of interest" description="Disordered" evidence="7">
    <location>
        <begin position="68"/>
        <end position="112"/>
    </location>
</feature>
<evidence type="ECO:0000256" key="1">
    <source>
        <dbReference type="ARBA" id="ARBA00004123"/>
    </source>
</evidence>
<keyword evidence="2 5" id="KW-0238">DNA-binding</keyword>
<dbReference type="RefSeq" id="XP_017775968.1">
    <property type="nucleotide sequence ID" value="XM_017920479.1"/>
</dbReference>
<evidence type="ECO:0000256" key="7">
    <source>
        <dbReference type="SAM" id="MobiDB-lite"/>
    </source>
</evidence>
<feature type="compositionally biased region" description="Low complexity" evidence="7">
    <location>
        <begin position="86"/>
        <end position="107"/>
    </location>
</feature>
<dbReference type="CDD" id="cd00086">
    <property type="entry name" value="homeodomain"/>
    <property type="match status" value="1"/>
</dbReference>
<dbReference type="InterPro" id="IPR020479">
    <property type="entry name" value="HD_metazoa"/>
</dbReference>
<dbReference type="PANTHER" id="PTHR45664:SF20">
    <property type="entry name" value="AGAP001560-PA"/>
    <property type="match status" value="1"/>
</dbReference>
<dbReference type="Pfam" id="PF00046">
    <property type="entry name" value="Homeodomain"/>
    <property type="match status" value="1"/>
</dbReference>
<dbReference type="GeneID" id="108562214"/>
<evidence type="ECO:0000313" key="10">
    <source>
        <dbReference type="RefSeq" id="XP_017775968.1"/>
    </source>
</evidence>
<evidence type="ECO:0000313" key="9">
    <source>
        <dbReference type="Proteomes" id="UP000695000"/>
    </source>
</evidence>
<accession>A0ABM1MN18</accession>
<feature type="domain" description="Homeobox" evidence="8">
    <location>
        <begin position="107"/>
        <end position="167"/>
    </location>
</feature>
<evidence type="ECO:0000259" key="8">
    <source>
        <dbReference type="PROSITE" id="PS50071"/>
    </source>
</evidence>
<evidence type="ECO:0000256" key="3">
    <source>
        <dbReference type="ARBA" id="ARBA00023155"/>
    </source>
</evidence>
<dbReference type="Gene3D" id="1.10.10.60">
    <property type="entry name" value="Homeodomain-like"/>
    <property type="match status" value="1"/>
</dbReference>
<evidence type="ECO:0000256" key="4">
    <source>
        <dbReference type="ARBA" id="ARBA00023242"/>
    </source>
</evidence>
<feature type="region of interest" description="Disordered" evidence="7">
    <location>
        <begin position="161"/>
        <end position="203"/>
    </location>
</feature>
<dbReference type="SUPFAM" id="SSF46689">
    <property type="entry name" value="Homeodomain-like"/>
    <property type="match status" value="1"/>
</dbReference>
<protein>
    <submittedName>
        <fullName evidence="10">Homeobox protein Hox-A2b-like</fullName>
    </submittedName>
</protein>
<gene>
    <name evidence="10" type="primary">LOC108562214</name>
</gene>
<evidence type="ECO:0000256" key="6">
    <source>
        <dbReference type="RuleBase" id="RU000682"/>
    </source>
</evidence>
<keyword evidence="3 5" id="KW-0371">Homeobox</keyword>
<dbReference type="PANTHER" id="PTHR45664">
    <property type="entry name" value="PROTEIN ZERKNUELLT 1-RELATED"/>
    <property type="match status" value="1"/>
</dbReference>
<dbReference type="InterPro" id="IPR017970">
    <property type="entry name" value="Homeobox_CS"/>
</dbReference>
<keyword evidence="9" id="KW-1185">Reference proteome</keyword>
<evidence type="ECO:0000256" key="5">
    <source>
        <dbReference type="PROSITE-ProRule" id="PRU00108"/>
    </source>
</evidence>
<comment type="subcellular location">
    <subcellularLocation>
        <location evidence="1 5 6">Nucleus</location>
    </subcellularLocation>
</comment>
<keyword evidence="4 5" id="KW-0539">Nucleus</keyword>